<keyword evidence="9" id="KW-1185">Reference proteome</keyword>
<organism evidence="8 9">
    <name type="scientific">Variovorax robiniae</name>
    <dbReference type="NCBI Taxonomy" id="1836199"/>
    <lineage>
        <taxon>Bacteria</taxon>
        <taxon>Pseudomonadati</taxon>
        <taxon>Pseudomonadota</taxon>
        <taxon>Betaproteobacteria</taxon>
        <taxon>Burkholderiales</taxon>
        <taxon>Comamonadaceae</taxon>
        <taxon>Variovorax</taxon>
    </lineage>
</organism>
<evidence type="ECO:0000256" key="5">
    <source>
        <dbReference type="PROSITE-ProRule" id="PRU00339"/>
    </source>
</evidence>
<feature type="domain" description="Cytochrome c-type biogenesis protein H Ig-like" evidence="6">
    <location>
        <begin position="301"/>
        <end position="398"/>
    </location>
</feature>
<evidence type="ECO:0000259" key="7">
    <source>
        <dbReference type="Pfam" id="PF23914"/>
    </source>
</evidence>
<comment type="subcellular location">
    <subcellularLocation>
        <location evidence="1">Cell envelope</location>
    </subcellularLocation>
</comment>
<gene>
    <name evidence="8" type="primary">ccmI</name>
    <name evidence="8" type="ORF">WKW79_12165</name>
</gene>
<evidence type="ECO:0000256" key="2">
    <source>
        <dbReference type="ARBA" id="ARBA00022737"/>
    </source>
</evidence>
<dbReference type="NCBIfam" id="TIGR03142">
    <property type="entry name" value="cytochro_ccmI"/>
    <property type="match status" value="1"/>
</dbReference>
<dbReference type="Proteomes" id="UP001367030">
    <property type="component" value="Unassembled WGS sequence"/>
</dbReference>
<keyword evidence="2" id="KW-0677">Repeat</keyword>
<dbReference type="InterPro" id="IPR051263">
    <property type="entry name" value="C-type_cytochrome_biogenesis"/>
</dbReference>
<dbReference type="InterPro" id="IPR056413">
    <property type="entry name" value="TPR_CcmH_CycH"/>
</dbReference>
<dbReference type="InterPro" id="IPR011990">
    <property type="entry name" value="TPR-like_helical_dom_sf"/>
</dbReference>
<evidence type="ECO:0000256" key="4">
    <source>
        <dbReference type="ARBA" id="ARBA00022803"/>
    </source>
</evidence>
<accession>A0ABU8X6H2</accession>
<name>A0ABU8X6H2_9BURK</name>
<evidence type="ECO:0000256" key="3">
    <source>
        <dbReference type="ARBA" id="ARBA00022748"/>
    </source>
</evidence>
<dbReference type="Pfam" id="PF23914">
    <property type="entry name" value="TPR_CcmH_CycH"/>
    <property type="match status" value="1"/>
</dbReference>
<dbReference type="Pfam" id="PF23892">
    <property type="entry name" value="Ig_CycH"/>
    <property type="match status" value="1"/>
</dbReference>
<protein>
    <submittedName>
        <fullName evidence="8">C-type cytochrome biogenesis protein CcmI</fullName>
    </submittedName>
</protein>
<feature type="domain" description="Cytochrome c-type biogenesis protein H TPR" evidence="7">
    <location>
        <begin position="138"/>
        <end position="266"/>
    </location>
</feature>
<sequence>MTGLWLAALALLLLALLFVLPPLLKSSPSPAVAPSDLARRLFADQLAQLDRDLQSSTLDAQDRAQAIEDLKRQALAEAAQTAPQRRLTDRPWMSRGIAAVVSVGLPTAGLLLYLQVGNPGAVATQMLAAERAGTHESGGQDMERMVSRLAQRLRAQPDDVEGWIVLARSYEVLQRYDDAVLAWQKAMALAPNQPQLLADYADALGSARDGDLGGPVQAAIDAALGLDANHPKALALAGMAAFKQGDLATARQRWEKLLALLPPDSEAAAQVSADLAQLDASAKTTTPGTKPAQGGKHVGGTVAIASALRDKASPQDTVFVLAKTAATGRMPVAVLRLQVKDLPAKFVLDDSLAMSPELSISRFDAVSVEVRVSRSGQPATQPGDLVGSIAQVPLGQEGVALLADRVVP</sequence>
<comment type="caution">
    <text evidence="8">The sequence shown here is derived from an EMBL/GenBank/DDBJ whole genome shotgun (WGS) entry which is preliminary data.</text>
</comment>
<dbReference type="SUPFAM" id="SSF48452">
    <property type="entry name" value="TPR-like"/>
    <property type="match status" value="1"/>
</dbReference>
<evidence type="ECO:0000313" key="9">
    <source>
        <dbReference type="Proteomes" id="UP001367030"/>
    </source>
</evidence>
<evidence type="ECO:0000256" key="1">
    <source>
        <dbReference type="ARBA" id="ARBA00004196"/>
    </source>
</evidence>
<evidence type="ECO:0000313" key="8">
    <source>
        <dbReference type="EMBL" id="MEJ8855331.1"/>
    </source>
</evidence>
<dbReference type="PANTHER" id="PTHR47870">
    <property type="entry name" value="CYTOCHROME C-TYPE BIOGENESIS PROTEIN CCMH"/>
    <property type="match status" value="1"/>
</dbReference>
<dbReference type="PANTHER" id="PTHR47870:SF4">
    <property type="entry name" value="CYTOCHROME C-TYPE BIOGENESIS PROTEIN CYCH"/>
    <property type="match status" value="1"/>
</dbReference>
<dbReference type="RefSeq" id="WP_340335409.1">
    <property type="nucleotide sequence ID" value="NZ_JBBKZS010000004.1"/>
</dbReference>
<dbReference type="InterPro" id="IPR017560">
    <property type="entry name" value="Cyt_c_biogenesis_CcmI"/>
</dbReference>
<dbReference type="EMBL" id="JBBKZS010000004">
    <property type="protein sequence ID" value="MEJ8855331.1"/>
    <property type="molecule type" value="Genomic_DNA"/>
</dbReference>
<feature type="repeat" description="TPR" evidence="5">
    <location>
        <begin position="160"/>
        <end position="193"/>
    </location>
</feature>
<dbReference type="Gene3D" id="1.25.40.10">
    <property type="entry name" value="Tetratricopeptide repeat domain"/>
    <property type="match status" value="1"/>
</dbReference>
<dbReference type="SMART" id="SM00028">
    <property type="entry name" value="TPR"/>
    <property type="match status" value="2"/>
</dbReference>
<evidence type="ECO:0000259" key="6">
    <source>
        <dbReference type="Pfam" id="PF23892"/>
    </source>
</evidence>
<dbReference type="PROSITE" id="PS50005">
    <property type="entry name" value="TPR"/>
    <property type="match status" value="1"/>
</dbReference>
<proteinExistence type="predicted"/>
<keyword evidence="3" id="KW-0201">Cytochrome c-type biogenesis</keyword>
<reference evidence="8 9" key="1">
    <citation type="submission" date="2024-03" db="EMBL/GenBank/DDBJ databases">
        <title>Novel species of the genus Variovorax.</title>
        <authorList>
            <person name="Liu Q."/>
            <person name="Xin Y.-H."/>
        </authorList>
    </citation>
    <scope>NUCLEOTIDE SEQUENCE [LARGE SCALE GENOMIC DNA]</scope>
    <source>
        <strain evidence="8 9">KACC 18901</strain>
    </source>
</reference>
<keyword evidence="4 5" id="KW-0802">TPR repeat</keyword>
<dbReference type="InterPro" id="IPR019734">
    <property type="entry name" value="TPR_rpt"/>
</dbReference>
<dbReference type="InterPro" id="IPR056412">
    <property type="entry name" value="Ig_CycH"/>
</dbReference>